<keyword evidence="1" id="KW-0472">Membrane</keyword>
<proteinExistence type="predicted"/>
<evidence type="ECO:0000313" key="3">
    <source>
        <dbReference type="Proteomes" id="UP001610335"/>
    </source>
</evidence>
<organism evidence="2 3">
    <name type="scientific">Aspergillus cavernicola</name>
    <dbReference type="NCBI Taxonomy" id="176166"/>
    <lineage>
        <taxon>Eukaryota</taxon>
        <taxon>Fungi</taxon>
        <taxon>Dikarya</taxon>
        <taxon>Ascomycota</taxon>
        <taxon>Pezizomycotina</taxon>
        <taxon>Eurotiomycetes</taxon>
        <taxon>Eurotiomycetidae</taxon>
        <taxon>Eurotiales</taxon>
        <taxon>Aspergillaceae</taxon>
        <taxon>Aspergillus</taxon>
        <taxon>Aspergillus subgen. Nidulantes</taxon>
    </lineage>
</organism>
<gene>
    <name evidence="2" type="ORF">BDW59DRAFT_109151</name>
</gene>
<keyword evidence="1" id="KW-1133">Transmembrane helix</keyword>
<keyword evidence="1" id="KW-0812">Transmembrane</keyword>
<sequence>MAGAYSSLVEIIPMPLSSNETGYKRLYIPPLATRPYFLINSLIVSLVIIRWPLMMEHN</sequence>
<dbReference type="EMBL" id="JBFXLS010000062">
    <property type="protein sequence ID" value="KAL2821750.1"/>
    <property type="molecule type" value="Genomic_DNA"/>
</dbReference>
<reference evidence="2 3" key="1">
    <citation type="submission" date="2024-07" db="EMBL/GenBank/DDBJ databases">
        <title>Section-level genome sequencing and comparative genomics of Aspergillus sections Usti and Cavernicolus.</title>
        <authorList>
            <consortium name="Lawrence Berkeley National Laboratory"/>
            <person name="Nybo J.L."/>
            <person name="Vesth T.C."/>
            <person name="Theobald S."/>
            <person name="Frisvad J.C."/>
            <person name="Larsen T.O."/>
            <person name="Kjaerboelling I."/>
            <person name="Rothschild-Mancinelli K."/>
            <person name="Lyhne E.K."/>
            <person name="Kogle M.E."/>
            <person name="Barry K."/>
            <person name="Clum A."/>
            <person name="Na H."/>
            <person name="Ledsgaard L."/>
            <person name="Lin J."/>
            <person name="Lipzen A."/>
            <person name="Kuo A."/>
            <person name="Riley R."/>
            <person name="Mondo S."/>
            <person name="LaButti K."/>
            <person name="Haridas S."/>
            <person name="Pangalinan J."/>
            <person name="Salamov A.A."/>
            <person name="Simmons B.A."/>
            <person name="Magnuson J.K."/>
            <person name="Chen J."/>
            <person name="Drula E."/>
            <person name="Henrissat B."/>
            <person name="Wiebenga A."/>
            <person name="Lubbers R.J."/>
            <person name="Gomes A.C."/>
            <person name="Makela M.R."/>
            <person name="Stajich J."/>
            <person name="Grigoriev I.V."/>
            <person name="Mortensen U.H."/>
            <person name="De vries R.P."/>
            <person name="Baker S.E."/>
            <person name="Andersen M.R."/>
        </authorList>
    </citation>
    <scope>NUCLEOTIDE SEQUENCE [LARGE SCALE GENOMIC DNA]</scope>
    <source>
        <strain evidence="2 3">CBS 600.67</strain>
    </source>
</reference>
<name>A0ABR4I1Y6_9EURO</name>
<evidence type="ECO:0000256" key="1">
    <source>
        <dbReference type="SAM" id="Phobius"/>
    </source>
</evidence>
<comment type="caution">
    <text evidence="2">The sequence shown here is derived from an EMBL/GenBank/DDBJ whole genome shotgun (WGS) entry which is preliminary data.</text>
</comment>
<dbReference type="Proteomes" id="UP001610335">
    <property type="component" value="Unassembled WGS sequence"/>
</dbReference>
<feature type="transmembrane region" description="Helical" evidence="1">
    <location>
        <begin position="35"/>
        <end position="53"/>
    </location>
</feature>
<protein>
    <submittedName>
        <fullName evidence="2">Uncharacterized protein</fullName>
    </submittedName>
</protein>
<evidence type="ECO:0000313" key="2">
    <source>
        <dbReference type="EMBL" id="KAL2821750.1"/>
    </source>
</evidence>
<keyword evidence="3" id="KW-1185">Reference proteome</keyword>
<accession>A0ABR4I1Y6</accession>